<feature type="signal peptide" evidence="1">
    <location>
        <begin position="1"/>
        <end position="22"/>
    </location>
</feature>
<keyword evidence="1" id="KW-0732">Signal</keyword>
<organism evidence="2 3">
    <name type="scientific">Caballeronia humi</name>
    <dbReference type="NCBI Taxonomy" id="326474"/>
    <lineage>
        <taxon>Bacteria</taxon>
        <taxon>Pseudomonadati</taxon>
        <taxon>Pseudomonadota</taxon>
        <taxon>Betaproteobacteria</taxon>
        <taxon>Burkholderiales</taxon>
        <taxon>Burkholderiaceae</taxon>
        <taxon>Caballeronia</taxon>
    </lineage>
</organism>
<keyword evidence="3" id="KW-1185">Reference proteome</keyword>
<evidence type="ECO:0000313" key="2">
    <source>
        <dbReference type="EMBL" id="SAL64843.1"/>
    </source>
</evidence>
<dbReference type="OrthoDB" id="9130074at2"/>
<evidence type="ECO:0000313" key="3">
    <source>
        <dbReference type="Proteomes" id="UP000054977"/>
    </source>
</evidence>
<feature type="chain" id="PRO_5011113067" evidence="1">
    <location>
        <begin position="23"/>
        <end position="187"/>
    </location>
</feature>
<evidence type="ECO:0000256" key="1">
    <source>
        <dbReference type="SAM" id="SignalP"/>
    </source>
</evidence>
<dbReference type="Proteomes" id="UP000054977">
    <property type="component" value="Unassembled WGS sequence"/>
</dbReference>
<sequence length="187" mass="20259">MIKRIVKILVLLCTLCGEWSVAAPDAEESRHRDRDGYAAKLFDADGKFVGKVVFFNGFAEGGVILDLHGALVYAGINRVGTPAGDWSATQLEWWGAGAYFSGPNCSGTVYIAYPSEPFRPTAMVRSGATATLYVASEGPRQVVTVRSVEDRPGLCKAVDPPLEVQAWTVGSTFDLTQHYPELLRVGF</sequence>
<dbReference type="EMBL" id="FCNW02000064">
    <property type="protein sequence ID" value="SAL64843.1"/>
    <property type="molecule type" value="Genomic_DNA"/>
</dbReference>
<reference evidence="2" key="1">
    <citation type="submission" date="2016-01" db="EMBL/GenBank/DDBJ databases">
        <authorList>
            <person name="Peeters C."/>
        </authorList>
    </citation>
    <scope>NUCLEOTIDE SEQUENCE [LARGE SCALE GENOMIC DNA]</scope>
    <source>
        <strain evidence="2">LMG 22934</strain>
    </source>
</reference>
<dbReference type="AlphaFoldDB" id="A0A158J8R0"/>
<gene>
    <name evidence="2" type="ORF">AWB65_06097</name>
</gene>
<proteinExistence type="predicted"/>
<comment type="caution">
    <text evidence="2">The sequence shown here is derived from an EMBL/GenBank/DDBJ whole genome shotgun (WGS) entry which is preliminary data.</text>
</comment>
<name>A0A158J8R0_9BURK</name>
<accession>A0A158J8R0</accession>
<protein>
    <submittedName>
        <fullName evidence="2">Uncharacterized protein</fullName>
    </submittedName>
</protein>